<dbReference type="SUPFAM" id="SSF47729">
    <property type="entry name" value="IHF-like DNA-binding proteins"/>
    <property type="match status" value="1"/>
</dbReference>
<dbReference type="InterPro" id="IPR000119">
    <property type="entry name" value="Hist_DNA-bd"/>
</dbReference>
<keyword evidence="4 6" id="KW-0238">DNA-binding</keyword>
<evidence type="ECO:0000313" key="6">
    <source>
        <dbReference type="EMBL" id="QQT85798.1"/>
    </source>
</evidence>
<evidence type="ECO:0000256" key="3">
    <source>
        <dbReference type="ARBA" id="ARBA00023067"/>
    </source>
</evidence>
<sequence length="90" mass="9254">MNKSELIQHIATSAGLTKIQAADALQGFEAAVINTLANGGEVALVGFGTFKVSDRAARTGRNPKTGEALEIAASKVPTFKAGKALKEAVN</sequence>
<name>A0A7T9UHA7_9GAMM</name>
<dbReference type="PRINTS" id="PR01727">
    <property type="entry name" value="DNABINDINGHU"/>
</dbReference>
<dbReference type="PROSITE" id="PS00045">
    <property type="entry name" value="HISTONE_LIKE"/>
    <property type="match status" value="1"/>
</dbReference>
<dbReference type="AlphaFoldDB" id="A0A7T9UHA7"/>
<proteinExistence type="inferred from homology"/>
<dbReference type="Gene3D" id="4.10.520.10">
    <property type="entry name" value="IHF-like DNA-binding proteins"/>
    <property type="match status" value="1"/>
</dbReference>
<dbReference type="GO" id="GO:0030527">
    <property type="term" value="F:structural constituent of chromatin"/>
    <property type="evidence" value="ECO:0007669"/>
    <property type="project" value="InterPro"/>
</dbReference>
<dbReference type="GO" id="GO:1990103">
    <property type="term" value="C:DnaA-HU complex"/>
    <property type="evidence" value="ECO:0007669"/>
    <property type="project" value="UniProtKB-ARBA"/>
</dbReference>
<accession>A0A7T9UHA7</accession>
<evidence type="ECO:0000313" key="7">
    <source>
        <dbReference type="Proteomes" id="UP000595320"/>
    </source>
</evidence>
<evidence type="ECO:0000256" key="2">
    <source>
        <dbReference type="ARBA" id="ARBA00010529"/>
    </source>
</evidence>
<protein>
    <submittedName>
        <fullName evidence="6">HU family DNA-binding protein</fullName>
    </submittedName>
</protein>
<comment type="function">
    <text evidence="1">Histone-like DNA-binding protein which is capable of wrapping DNA to stabilize it, and thus to prevent its denaturation under extreme environmental conditions.</text>
</comment>
<evidence type="ECO:0000256" key="5">
    <source>
        <dbReference type="RuleBase" id="RU003939"/>
    </source>
</evidence>
<dbReference type="CDD" id="cd13831">
    <property type="entry name" value="HU"/>
    <property type="match status" value="1"/>
</dbReference>
<dbReference type="GO" id="GO:0003677">
    <property type="term" value="F:DNA binding"/>
    <property type="evidence" value="ECO:0007669"/>
    <property type="project" value="UniProtKB-KW"/>
</dbReference>
<evidence type="ECO:0000256" key="4">
    <source>
        <dbReference type="ARBA" id="ARBA00023125"/>
    </source>
</evidence>
<dbReference type="InterPro" id="IPR010992">
    <property type="entry name" value="IHF-like_DNA-bd_dom_sf"/>
</dbReference>
<dbReference type="FunFam" id="4.10.520.10:FF:000001">
    <property type="entry name" value="DNA-binding protein HU"/>
    <property type="match status" value="1"/>
</dbReference>
<dbReference type="PANTHER" id="PTHR33175:SF3">
    <property type="entry name" value="DNA-BINDING PROTEIN HU-BETA"/>
    <property type="match status" value="1"/>
</dbReference>
<dbReference type="RefSeq" id="WP_004997557.1">
    <property type="nucleotide sequence ID" value="NZ_BKVT01000028.1"/>
</dbReference>
<dbReference type="EMBL" id="CP068176">
    <property type="protein sequence ID" value="QQT85798.1"/>
    <property type="molecule type" value="Genomic_DNA"/>
</dbReference>
<dbReference type="GO" id="GO:1990178">
    <property type="term" value="C:HU-DNA complex"/>
    <property type="evidence" value="ECO:0007669"/>
    <property type="project" value="UniProtKB-ARBA"/>
</dbReference>
<dbReference type="Pfam" id="PF00216">
    <property type="entry name" value="Bac_DNA_binding"/>
    <property type="match status" value="1"/>
</dbReference>
<dbReference type="GO" id="GO:0006270">
    <property type="term" value="P:DNA replication initiation"/>
    <property type="evidence" value="ECO:0007669"/>
    <property type="project" value="UniProtKB-ARBA"/>
</dbReference>
<gene>
    <name evidence="6" type="ORF">I6I53_12985</name>
</gene>
<dbReference type="InterPro" id="IPR020816">
    <property type="entry name" value="Histone-like_DNA-bd_CS"/>
</dbReference>
<evidence type="ECO:0000256" key="1">
    <source>
        <dbReference type="ARBA" id="ARBA00003819"/>
    </source>
</evidence>
<dbReference type="GO" id="GO:0005829">
    <property type="term" value="C:cytosol"/>
    <property type="evidence" value="ECO:0007669"/>
    <property type="project" value="TreeGrafter"/>
</dbReference>
<dbReference type="GO" id="GO:0030261">
    <property type="term" value="P:chromosome condensation"/>
    <property type="evidence" value="ECO:0007669"/>
    <property type="project" value="UniProtKB-KW"/>
</dbReference>
<dbReference type="GO" id="GO:0042802">
    <property type="term" value="F:identical protein binding"/>
    <property type="evidence" value="ECO:0007669"/>
    <property type="project" value="UniProtKB-ARBA"/>
</dbReference>
<dbReference type="GeneID" id="66212430"/>
<dbReference type="PANTHER" id="PTHR33175">
    <property type="entry name" value="DNA-BINDING PROTEIN HU"/>
    <property type="match status" value="1"/>
</dbReference>
<reference evidence="6 7" key="1">
    <citation type="submission" date="2021-01" db="EMBL/GenBank/DDBJ databases">
        <title>FDA dAtabase for Regulatory Grade micrObial Sequences (FDA-ARGOS): Supporting development and validation of Infectious Disease Dx tests.</title>
        <authorList>
            <person name="Sproer C."/>
            <person name="Gronow S."/>
            <person name="Severitt S."/>
            <person name="Schroder I."/>
            <person name="Tallon L."/>
            <person name="Sadzewicz L."/>
            <person name="Zhao X."/>
            <person name="Boylan J."/>
            <person name="Ott S."/>
            <person name="Bowen H."/>
            <person name="Vavikolanu K."/>
            <person name="Mehta A."/>
            <person name="Aluvathingal J."/>
            <person name="Nadendla S."/>
            <person name="Lowell S."/>
            <person name="Myers T."/>
            <person name="Yan Y."/>
            <person name="Sichtig H."/>
        </authorList>
    </citation>
    <scope>NUCLEOTIDE SEQUENCE [LARGE SCALE GENOMIC DNA]</scope>
    <source>
        <strain evidence="6 7">FDAARGOS_1096</strain>
    </source>
</reference>
<dbReference type="GO" id="GO:0006351">
    <property type="term" value="P:DNA-templated transcription"/>
    <property type="evidence" value="ECO:0007669"/>
    <property type="project" value="UniProtKB-ARBA"/>
</dbReference>
<dbReference type="Proteomes" id="UP000595320">
    <property type="component" value="Chromosome"/>
</dbReference>
<organism evidence="6 7">
    <name type="scientific">Acinetobacter ursingii</name>
    <dbReference type="NCBI Taxonomy" id="108980"/>
    <lineage>
        <taxon>Bacteria</taxon>
        <taxon>Pseudomonadati</taxon>
        <taxon>Pseudomonadota</taxon>
        <taxon>Gammaproteobacteria</taxon>
        <taxon>Moraxellales</taxon>
        <taxon>Moraxellaceae</taxon>
        <taxon>Acinetobacter</taxon>
    </lineage>
</organism>
<keyword evidence="3" id="KW-0226">DNA condensation</keyword>
<comment type="similarity">
    <text evidence="2 5">Belongs to the bacterial histone-like protein family.</text>
</comment>
<dbReference type="SMART" id="SM00411">
    <property type="entry name" value="BHL"/>
    <property type="match status" value="1"/>
</dbReference>